<accession>A0ABM5DGA5</accession>
<evidence type="ECO:0000313" key="2">
    <source>
        <dbReference type="Proteomes" id="UP001652581"/>
    </source>
</evidence>
<feature type="compositionally biased region" description="Low complexity" evidence="1">
    <location>
        <begin position="21"/>
        <end position="33"/>
    </location>
</feature>
<dbReference type="RefSeq" id="XP_072819919.1">
    <property type="nucleotide sequence ID" value="XM_072963818.1"/>
</dbReference>
<reference evidence="3" key="1">
    <citation type="submission" date="2025-08" db="UniProtKB">
        <authorList>
            <consortium name="RefSeq"/>
        </authorList>
    </citation>
    <scope>IDENTIFICATION</scope>
</reference>
<feature type="region of interest" description="Disordered" evidence="1">
    <location>
        <begin position="1"/>
        <end position="132"/>
    </location>
</feature>
<organism evidence="2 3">
    <name type="scientific">Vicugna pacos</name>
    <name type="common">Alpaca</name>
    <name type="synonym">Lama pacos</name>
    <dbReference type="NCBI Taxonomy" id="30538"/>
    <lineage>
        <taxon>Eukaryota</taxon>
        <taxon>Metazoa</taxon>
        <taxon>Chordata</taxon>
        <taxon>Craniata</taxon>
        <taxon>Vertebrata</taxon>
        <taxon>Euteleostomi</taxon>
        <taxon>Mammalia</taxon>
        <taxon>Eutheria</taxon>
        <taxon>Laurasiatheria</taxon>
        <taxon>Artiodactyla</taxon>
        <taxon>Tylopoda</taxon>
        <taxon>Camelidae</taxon>
        <taxon>Vicugna</taxon>
    </lineage>
</organism>
<dbReference type="GeneID" id="140697018"/>
<evidence type="ECO:0000256" key="1">
    <source>
        <dbReference type="SAM" id="MobiDB-lite"/>
    </source>
</evidence>
<feature type="region of interest" description="Disordered" evidence="1">
    <location>
        <begin position="152"/>
        <end position="179"/>
    </location>
</feature>
<feature type="compositionally biased region" description="Low complexity" evidence="1">
    <location>
        <begin position="77"/>
        <end position="91"/>
    </location>
</feature>
<name>A0ABM5DGA5_VICPA</name>
<gene>
    <name evidence="3" type="primary">LOC140697018</name>
</gene>
<evidence type="ECO:0000313" key="3">
    <source>
        <dbReference type="RefSeq" id="XP_072819919.1"/>
    </source>
</evidence>
<sequence>MKRKGPWSRRVEPASHPPSRRSPASMTGASAQGGAAGEGGGRKEEGGFGQSEPGRPPPPRATRSRGRPRPPAGGSGATAVSGSGRPRPQQGRAGGAGRRSFQKPRGGFHQPLQRKGSGGTRLSREASPFSRRNLQALVQALVRERPRSWTLARQESELRGPSEPSPQPQRPHRSCAPDSWEGWGCVTPSACQEQRCHPRCRTPPPAAITSAGPWLQCHDLQPQPEGQSFQVRERCWASPCRIASSAGLTQQPARRMHADSVGQAQLSLPATSLQEQAPHPTFPPDACRCSKWRYEPGGVPVPAPTPTCLLTAVLFRCYHSSTSSPFNPSITVNRKKMLLDFHRGPVTLRSFIKPNELKVRELLR</sequence>
<dbReference type="Proteomes" id="UP001652581">
    <property type="component" value="Chromosome 6"/>
</dbReference>
<keyword evidence="2" id="KW-1185">Reference proteome</keyword>
<proteinExistence type="predicted"/>
<protein>
    <submittedName>
        <fullName evidence="3">Uncharacterized protein</fullName>
    </submittedName>
</protein>